<evidence type="ECO:0000259" key="9">
    <source>
        <dbReference type="Pfam" id="PF12704"/>
    </source>
</evidence>
<evidence type="ECO:0000256" key="7">
    <source>
        <dbReference type="SAM" id="Phobius"/>
    </source>
</evidence>
<evidence type="ECO:0000256" key="5">
    <source>
        <dbReference type="ARBA" id="ARBA00023136"/>
    </source>
</evidence>
<feature type="transmembrane region" description="Helical" evidence="7">
    <location>
        <begin position="323"/>
        <end position="352"/>
    </location>
</feature>
<proteinExistence type="inferred from homology"/>
<name>A0ABM7MAI1_9GAMM</name>
<evidence type="ECO:0000256" key="4">
    <source>
        <dbReference type="ARBA" id="ARBA00022989"/>
    </source>
</evidence>
<organism evidence="10 11">
    <name type="scientific">Thiomicrorhabdus immobilis</name>
    <dbReference type="NCBI Taxonomy" id="2791037"/>
    <lineage>
        <taxon>Bacteria</taxon>
        <taxon>Pseudomonadati</taxon>
        <taxon>Pseudomonadota</taxon>
        <taxon>Gammaproteobacteria</taxon>
        <taxon>Thiotrichales</taxon>
        <taxon>Piscirickettsiaceae</taxon>
        <taxon>Thiomicrorhabdus</taxon>
    </lineage>
</organism>
<dbReference type="PANTHER" id="PTHR30572:SF4">
    <property type="entry name" value="ABC TRANSPORTER PERMEASE YTRF"/>
    <property type="match status" value="1"/>
</dbReference>
<dbReference type="PANTHER" id="PTHR30572">
    <property type="entry name" value="MEMBRANE COMPONENT OF TRANSPORTER-RELATED"/>
    <property type="match status" value="1"/>
</dbReference>
<comment type="subcellular location">
    <subcellularLocation>
        <location evidence="1">Cell membrane</location>
        <topology evidence="1">Multi-pass membrane protein</topology>
    </subcellularLocation>
</comment>
<dbReference type="Proteomes" id="UP001054820">
    <property type="component" value="Chromosome"/>
</dbReference>
<evidence type="ECO:0000256" key="3">
    <source>
        <dbReference type="ARBA" id="ARBA00022692"/>
    </source>
</evidence>
<feature type="transmembrane region" description="Helical" evidence="7">
    <location>
        <begin position="277"/>
        <end position="302"/>
    </location>
</feature>
<accession>A0ABM7MAI1</accession>
<dbReference type="InterPro" id="IPR050250">
    <property type="entry name" value="Macrolide_Exporter_MacB"/>
</dbReference>
<gene>
    <name evidence="10" type="ORF">THMIRHAM_01340</name>
</gene>
<keyword evidence="4 7" id="KW-1133">Transmembrane helix</keyword>
<keyword evidence="5 7" id="KW-0472">Membrane</keyword>
<feature type="transmembrane region" description="Helical" evidence="7">
    <location>
        <begin position="364"/>
        <end position="384"/>
    </location>
</feature>
<evidence type="ECO:0000313" key="11">
    <source>
        <dbReference type="Proteomes" id="UP001054820"/>
    </source>
</evidence>
<feature type="domain" description="MacB-like periplasmic core" evidence="9">
    <location>
        <begin position="20"/>
        <end position="239"/>
    </location>
</feature>
<dbReference type="InterPro" id="IPR025857">
    <property type="entry name" value="MacB_PCD"/>
</dbReference>
<evidence type="ECO:0000313" key="10">
    <source>
        <dbReference type="EMBL" id="BCN92349.1"/>
    </source>
</evidence>
<dbReference type="InterPro" id="IPR003838">
    <property type="entry name" value="ABC3_permease_C"/>
</dbReference>
<evidence type="ECO:0000259" key="8">
    <source>
        <dbReference type="Pfam" id="PF02687"/>
    </source>
</evidence>
<protein>
    <submittedName>
        <fullName evidence="10">ABC transporter permease</fullName>
    </submittedName>
</protein>
<keyword evidence="3 7" id="KW-0812">Transmembrane</keyword>
<dbReference type="Pfam" id="PF12704">
    <property type="entry name" value="MacB_PCD"/>
    <property type="match status" value="1"/>
</dbReference>
<feature type="domain" description="ABC3 transporter permease C-terminal" evidence="8">
    <location>
        <begin position="281"/>
        <end position="394"/>
    </location>
</feature>
<sequence>MIWNAFLLALREIRRNLMRSILTMLGIIIGVAAVITMVTLGNGATAQVTAQISSLGSNLLMIRPGQRGPNRDSISVKRFKESDAAAIRKEINSITAVAPTANASNTVVFGNKNWSTSIVGTNNDYLITGNWELKQGREFTDNELISGKSSCIIGQTIVKELLGDTNPIGEKLRLNTFSCQIIGVLAGKGQSMMGSDQDDMVIVPLKTLQRRISGNTDISMIRVSVKPNVDTNVVNRAITLLLRDRRHLSDNQKNDFSVLDTRQITETLTSTTKVMTMLLGAVAAVSLVVGGIGIMNIMLVSVTERTREIGIRLAIGALEKEVLWQFLVEAMALSSLGGMIGIVVAIVTSTILSDVMEIPLILDINIIIMAFLFSAAVGIIFGYLPARNAARLNPIDALRHE</sequence>
<evidence type="ECO:0000256" key="1">
    <source>
        <dbReference type="ARBA" id="ARBA00004651"/>
    </source>
</evidence>
<dbReference type="Pfam" id="PF02687">
    <property type="entry name" value="FtsX"/>
    <property type="match status" value="1"/>
</dbReference>
<evidence type="ECO:0000256" key="6">
    <source>
        <dbReference type="ARBA" id="ARBA00038076"/>
    </source>
</evidence>
<dbReference type="RefSeq" id="WP_237262051.1">
    <property type="nucleotide sequence ID" value="NZ_AP024202.1"/>
</dbReference>
<reference evidence="10" key="1">
    <citation type="journal article" date="2022" name="Arch. Microbiol.">
        <title>Thiomicrorhabdus immobilis sp. nov., a mesophilic sulfur-oxidizing bacterium isolated from sediment of a brackish lake in northern Japan.</title>
        <authorList>
            <person name="Kojima H."/>
            <person name="Mochizuki J."/>
            <person name="Kanda M."/>
            <person name="Watanabe T."/>
            <person name="Fukui M."/>
        </authorList>
    </citation>
    <scope>NUCLEOTIDE SEQUENCE</scope>
    <source>
        <strain evidence="10">Am19</strain>
    </source>
</reference>
<keyword evidence="2" id="KW-1003">Cell membrane</keyword>
<comment type="similarity">
    <text evidence="6">Belongs to the ABC-4 integral membrane protein family.</text>
</comment>
<dbReference type="EMBL" id="AP024202">
    <property type="protein sequence ID" value="BCN92349.1"/>
    <property type="molecule type" value="Genomic_DNA"/>
</dbReference>
<feature type="transmembrane region" description="Helical" evidence="7">
    <location>
        <begin position="21"/>
        <end position="41"/>
    </location>
</feature>
<keyword evidence="11" id="KW-1185">Reference proteome</keyword>
<evidence type="ECO:0000256" key="2">
    <source>
        <dbReference type="ARBA" id="ARBA00022475"/>
    </source>
</evidence>